<comment type="caution">
    <text evidence="1">The sequence shown here is derived from an EMBL/GenBank/DDBJ whole genome shotgun (WGS) entry which is preliminary data.</text>
</comment>
<accession>B7ATL9</accession>
<dbReference type="Proteomes" id="UP000003136">
    <property type="component" value="Unassembled WGS sequence"/>
</dbReference>
<dbReference type="HOGENOM" id="CLU_3285128_0_0_9"/>
<dbReference type="AlphaFoldDB" id="B7ATL9"/>
<evidence type="ECO:0000313" key="2">
    <source>
        <dbReference type="Proteomes" id="UP000003136"/>
    </source>
</evidence>
<gene>
    <name evidence="1" type="ORF">BACPEC_01491</name>
</gene>
<sequence length="40" mass="4644">MRVIFFGKLHAFFYADYDRGCYAAGVHFQKPEGQGWESDV</sequence>
<organism evidence="1 2">
    <name type="scientific">[Bacteroides] pectinophilus ATCC 43243</name>
    <dbReference type="NCBI Taxonomy" id="483218"/>
    <lineage>
        <taxon>Bacteria</taxon>
        <taxon>Bacillati</taxon>
        <taxon>Bacillota</taxon>
        <taxon>Clostridia</taxon>
        <taxon>Eubacteriales</taxon>
    </lineage>
</organism>
<dbReference type="EMBL" id="ABVQ01000036">
    <property type="protein sequence ID" value="EEC57003.1"/>
    <property type="molecule type" value="Genomic_DNA"/>
</dbReference>
<dbReference type="STRING" id="483218.BACPEC_01491"/>
<evidence type="ECO:0000313" key="1">
    <source>
        <dbReference type="EMBL" id="EEC57003.1"/>
    </source>
</evidence>
<reference evidence="1 2" key="2">
    <citation type="submission" date="2008-11" db="EMBL/GenBank/DDBJ databases">
        <authorList>
            <person name="Fulton L."/>
            <person name="Clifton S."/>
            <person name="Fulton B."/>
            <person name="Xu J."/>
            <person name="Minx P."/>
            <person name="Pepin K.H."/>
            <person name="Johnson M."/>
            <person name="Bhonagiri V."/>
            <person name="Nash W.E."/>
            <person name="Mardis E.R."/>
            <person name="Wilson R.K."/>
        </authorList>
    </citation>
    <scope>NUCLEOTIDE SEQUENCE [LARGE SCALE GENOMIC DNA]</scope>
    <source>
        <strain evidence="1 2">ATCC 43243</strain>
    </source>
</reference>
<keyword evidence="2" id="KW-1185">Reference proteome</keyword>
<protein>
    <submittedName>
        <fullName evidence="1">Uncharacterized protein</fullName>
    </submittedName>
</protein>
<proteinExistence type="predicted"/>
<reference evidence="1 2" key="1">
    <citation type="submission" date="2008-11" db="EMBL/GenBank/DDBJ databases">
        <title>Draft genome sequence of Bacteroides pectinophilus (ATCC 43243).</title>
        <authorList>
            <person name="Sudarsanam P."/>
            <person name="Ley R."/>
            <person name="Guruge J."/>
            <person name="Turnbaugh P.J."/>
            <person name="Mahowald M."/>
            <person name="Liep D."/>
            <person name="Gordon J."/>
        </authorList>
    </citation>
    <scope>NUCLEOTIDE SEQUENCE [LARGE SCALE GENOMIC DNA]</scope>
    <source>
        <strain evidence="1 2">ATCC 43243</strain>
    </source>
</reference>
<name>B7ATL9_9FIRM</name>